<proteinExistence type="predicted"/>
<feature type="compositionally biased region" description="Basic and acidic residues" evidence="1">
    <location>
        <begin position="570"/>
        <end position="580"/>
    </location>
</feature>
<feature type="compositionally biased region" description="Low complexity" evidence="1">
    <location>
        <begin position="1161"/>
        <end position="1174"/>
    </location>
</feature>
<feature type="compositionally biased region" description="Basic and acidic residues" evidence="1">
    <location>
        <begin position="773"/>
        <end position="792"/>
    </location>
</feature>
<name>A0A1I8GX79_9PLAT</name>
<feature type="compositionally biased region" description="Low complexity" evidence="1">
    <location>
        <begin position="1218"/>
        <end position="1231"/>
    </location>
</feature>
<evidence type="ECO:0000313" key="2">
    <source>
        <dbReference type="Proteomes" id="UP000095280"/>
    </source>
</evidence>
<protein>
    <submittedName>
        <fullName evidence="3">Protein piccolo</fullName>
    </submittedName>
</protein>
<feature type="compositionally biased region" description="Basic and acidic residues" evidence="1">
    <location>
        <begin position="691"/>
        <end position="703"/>
    </location>
</feature>
<evidence type="ECO:0000313" key="3">
    <source>
        <dbReference type="WBParaSite" id="maker-uti_cns_0003547-snap-gene-0.11-mRNA-1"/>
    </source>
</evidence>
<accession>A0A1I8GX79</accession>
<keyword evidence="2" id="KW-1185">Reference proteome</keyword>
<feature type="compositionally biased region" description="Low complexity" evidence="1">
    <location>
        <begin position="1332"/>
        <end position="1345"/>
    </location>
</feature>
<feature type="compositionally biased region" description="Low complexity" evidence="1">
    <location>
        <begin position="1275"/>
        <end position="1288"/>
    </location>
</feature>
<dbReference type="Proteomes" id="UP000095280">
    <property type="component" value="Unplaced"/>
</dbReference>
<feature type="compositionally biased region" description="Low complexity" evidence="1">
    <location>
        <begin position="153"/>
        <end position="211"/>
    </location>
</feature>
<feature type="compositionally biased region" description="Polar residues" evidence="1">
    <location>
        <begin position="383"/>
        <end position="392"/>
    </location>
</feature>
<feature type="compositionally biased region" description="Polar residues" evidence="1">
    <location>
        <begin position="830"/>
        <end position="847"/>
    </location>
</feature>
<feature type="compositionally biased region" description="Low complexity" evidence="1">
    <location>
        <begin position="681"/>
        <end position="690"/>
    </location>
</feature>
<feature type="compositionally biased region" description="Low complexity" evidence="1">
    <location>
        <begin position="1092"/>
        <end position="1117"/>
    </location>
</feature>
<reference evidence="3" key="1">
    <citation type="submission" date="2016-11" db="UniProtKB">
        <authorList>
            <consortium name="WormBaseParasite"/>
        </authorList>
    </citation>
    <scope>IDENTIFICATION</scope>
</reference>
<dbReference type="WBParaSite" id="maker-uti_cns_0003547-snap-gene-0.11-mRNA-1">
    <property type="protein sequence ID" value="maker-uti_cns_0003547-snap-gene-0.11-mRNA-1"/>
    <property type="gene ID" value="maker-uti_cns_0003547-snap-gene-0.11"/>
</dbReference>
<feature type="compositionally biased region" description="Basic and acidic residues" evidence="1">
    <location>
        <begin position="457"/>
        <end position="472"/>
    </location>
</feature>
<feature type="compositionally biased region" description="Basic and acidic residues" evidence="1">
    <location>
        <begin position="483"/>
        <end position="492"/>
    </location>
</feature>
<feature type="compositionally biased region" description="Basic and acidic residues" evidence="1">
    <location>
        <begin position="944"/>
        <end position="965"/>
    </location>
</feature>
<feature type="region of interest" description="Disordered" evidence="1">
    <location>
        <begin position="60"/>
        <end position="215"/>
    </location>
</feature>
<feature type="compositionally biased region" description="Polar residues" evidence="1">
    <location>
        <begin position="522"/>
        <end position="541"/>
    </location>
</feature>
<organism evidence="2 3">
    <name type="scientific">Macrostomum lignano</name>
    <dbReference type="NCBI Taxonomy" id="282301"/>
    <lineage>
        <taxon>Eukaryota</taxon>
        <taxon>Metazoa</taxon>
        <taxon>Spiralia</taxon>
        <taxon>Lophotrochozoa</taxon>
        <taxon>Platyhelminthes</taxon>
        <taxon>Rhabditophora</taxon>
        <taxon>Macrostomorpha</taxon>
        <taxon>Macrostomida</taxon>
        <taxon>Macrostomidae</taxon>
        <taxon>Macrostomum</taxon>
    </lineage>
</organism>
<feature type="compositionally biased region" description="Basic and acidic residues" evidence="1">
    <location>
        <begin position="1399"/>
        <end position="1438"/>
    </location>
</feature>
<feature type="region of interest" description="Disordered" evidence="1">
    <location>
        <begin position="1053"/>
        <end position="1484"/>
    </location>
</feature>
<feature type="compositionally biased region" description="Low complexity" evidence="1">
    <location>
        <begin position="510"/>
        <end position="521"/>
    </location>
</feature>
<feature type="compositionally biased region" description="Basic and acidic residues" evidence="1">
    <location>
        <begin position="595"/>
        <end position="640"/>
    </location>
</feature>
<sequence length="2098" mass="233105">RQKDATIRSLSGQVGSLLAERDERSANQAHVRDGLLDLEADLDRLADLPEAANLQHELQPLMEKLINGSHSNSPQGMPMGAPVEQQPQQQPQGMPMGAPVEQQPQQQPQGMPMGAPVEQQPQQQPQGMPMGAPVEQQPQQQPQGYADGSAVEQQPQQQPQGMPMGAPVEQQPQQQPQGMPMGAPAEQQPQQQRNQSHMPMSFSMDDSSSNDAAESTEYLKDSDVYYDAVDGKTVEGTNQKKQEAQQENETLQTLQLKAVCSTRSEMANFPIEQSKVIQFLMRLLVIILTLSTHLNKAYCQPNSLNDELSTDSTASWTSLDKSKLEKSAASVTEDDAQEKIKPTKENLGSRVNQEKSDLIDNRTVAQPSSAPKPDRDSFDGLPNATSLQSGVTDQIRLDSLSGSEKQSTSESIKTESSKKPRKKSGRRRKKNKKSKSTRQSTSDGSQDWHSGSTDDDSGSKDVKYGKERKEASFEQSSQAKSSGSDKSDEASVKKPSAKRSTKRDNRQKASAKASVSGSSMANQFTDESQSKDTMSSPNSSEGHIDSDSPKKLRKIVSDKSISHSSAVDIVEAKDPAEEPRSQLFNNSQPDLPRLSVERPVDPAKHEQPFDLRDTNSKEDPSGERFFEEHQQQADSSEPKSHPPMSGQLDQNECDKSASSKQGAGPSDFDSGGPNKQDPQSRLAENNPRAANENRRYPSVDKSESLSSSSEGNSETSQPDELRDNFGTQQSDRRQSQTSENEPEGDSRILPSDGRQLDATEIGSRTLCSGQPDTAERTLETLSTDDNRQDATESRSQMSSSAGRLPEASKFNSEMPRSDENLDLVKKQSEDQNIAYDSSSDDISQKSTTEAERDNKDGRASRNKSRRKQTDSRAAPLKQFETQGHENTSRDVSEIGTDESVSEGLVPKSGEKEGAIVYDEQPISTQSVSGSHADHSNHTTSASLDVEKRKAATSERRDDTPWRSDEGVPPAVVRALLKKLKRNKEIQQANMLNYHKDAAKNRKTKKRRNRTLIILNRTVTPKVVSASRQMSPSRRVTPQIKLKQCFLVSLRLEDESVSPSDTTDQAKAMLPRQLEYESSATRDEQKDARPRQSSNDSESPSDSEGRASKSAYESVSSSDAKDQAKAMLPRQLEDESVSPSNTTDQAEAMIPHQLQDESFSPSRASKSAYESVSSSDAKDQAKAMLPRQLEDESVSPSNTTDQAEAMIPHQLQDESFSPSRASKSAYESVSSSDAKDQAKAMLPRQLEDESVSPSNTTDQAEAMIPHQLQDESFSPSRASKSAYESVSSSDAKDQAKAMLPRQLEDESVSPSNTTDQAEAMIPHQLQDESFSPSRASKSAYESVSSSDAKDQAKAMLPRQLEDESVSPSNTTDQAKAMIPHQLQDESVSPSDTTDQAEAMLSHELKGDSSATREERKDAHRRDISDDSKSPSDPEGRNSEPADESVSPSDTTDQAEAMLPRQLEDESVSPSDTTDQAEAMLPRVNRVPPDMNRKMLVYDKVRMILNLPGIRKVVSASLQMSPSHQVTPQINLKPCFLVSLRMSPSRRVTPQTKLRPCFLVSLNMNRVPPEMNRKMLVIDKVRMILNLPVTPKVVPASRHMSPSHRVTPKTKLRPCFLVSLRMSPSCRVTPQIKLKQCFLMSLRVIRVPPEKNEKMLIAGIFRMILNLPVIPKVVTASLQMSPSHQVTPQIKLKPCFLVSLRMSPSRRVTPQIKLKPCFLIKLKQCFLASLRLNRVPPDMSRKMLVLDKVRMFLILKVVSTSLQMSPSHQVTPQIKLKPCFLISLRMSPSRRVTPQIKLKQCFLMSLRVIRVPPEKNEKMLIAGTFRMILNLPVISKVVTASLQMSPSHQVTPQIKLKPCFLISLRMSPSRRVTPQIKLKQCFLMSLRVIRVPPEKNEKMPIAGIFRMILNLPVIPKVVSASLQMSTFHRVTPKTKLRPCFLISLRMSPSRRVTPQIKLKQCFLMSLRVIRVPPEKNEKMLIAGTFRMILNLPVISKVVTASLQMSPSHQVTPQINLKPCFLVSLRMSPSRRVTPQIKLKQCFLVSLRVNRVAPEMNRKTIIPETFLLILIVSVTPKVEPENLRRSPFHRVTPKIKLKPFF</sequence>
<feature type="compositionally biased region" description="Basic and acidic residues" evidence="1">
    <location>
        <begin position="815"/>
        <end position="829"/>
    </location>
</feature>
<feature type="compositionally biased region" description="Basic and acidic residues" evidence="1">
    <location>
        <begin position="882"/>
        <end position="892"/>
    </location>
</feature>
<feature type="compositionally biased region" description="Low complexity" evidence="1">
    <location>
        <begin position="704"/>
        <end position="716"/>
    </location>
</feature>
<evidence type="ECO:0000256" key="1">
    <source>
        <dbReference type="SAM" id="MobiDB-lite"/>
    </source>
</evidence>
<feature type="compositionally biased region" description="Basic and acidic residues" evidence="1">
    <location>
        <begin position="542"/>
        <end position="561"/>
    </location>
</feature>
<feature type="region of interest" description="Disordered" evidence="1">
    <location>
        <begin position="328"/>
        <end position="966"/>
    </location>
</feature>
<feature type="compositionally biased region" description="Basic residues" evidence="1">
    <location>
        <begin position="419"/>
        <end position="436"/>
    </location>
</feature>
<feature type="compositionally biased region" description="Low complexity" evidence="1">
    <location>
        <begin position="473"/>
        <end position="482"/>
    </location>
</feature>
<feature type="compositionally biased region" description="Basic and acidic residues" evidence="1">
    <location>
        <begin position="848"/>
        <end position="859"/>
    </location>
</feature>
<feature type="compositionally biased region" description="Low complexity" evidence="1">
    <location>
        <begin position="79"/>
        <end position="143"/>
    </location>
</feature>
<feature type="compositionally biased region" description="Basic and acidic residues" evidence="1">
    <location>
        <begin position="1079"/>
        <end position="1089"/>
    </location>
</feature>
<feature type="compositionally biased region" description="Polar residues" evidence="1">
    <location>
        <begin position="1383"/>
        <end position="1394"/>
    </location>
</feature>